<dbReference type="GO" id="GO:0008270">
    <property type="term" value="F:zinc ion binding"/>
    <property type="evidence" value="ECO:0007669"/>
    <property type="project" value="InterPro"/>
</dbReference>
<dbReference type="GO" id="GO:0003676">
    <property type="term" value="F:nucleic acid binding"/>
    <property type="evidence" value="ECO:0007669"/>
    <property type="project" value="InterPro"/>
</dbReference>
<dbReference type="RefSeq" id="WP_174904012.1">
    <property type="nucleotide sequence ID" value="NZ_CABVPP010000062.1"/>
</dbReference>
<dbReference type="EMBL" id="CABVPP010000062">
    <property type="protein sequence ID" value="VWC17186.1"/>
    <property type="molecule type" value="Genomic_DNA"/>
</dbReference>
<dbReference type="SMART" id="SM00507">
    <property type="entry name" value="HNHc"/>
    <property type="match status" value="1"/>
</dbReference>
<dbReference type="Gene3D" id="1.10.30.50">
    <property type="match status" value="1"/>
</dbReference>
<evidence type="ECO:0000313" key="2">
    <source>
        <dbReference type="EMBL" id="VWC17186.1"/>
    </source>
</evidence>
<organism evidence="2 3">
    <name type="scientific">Burkholderia pseudomultivorans</name>
    <dbReference type="NCBI Taxonomy" id="1207504"/>
    <lineage>
        <taxon>Bacteria</taxon>
        <taxon>Pseudomonadati</taxon>
        <taxon>Pseudomonadota</taxon>
        <taxon>Betaproteobacteria</taxon>
        <taxon>Burkholderiales</taxon>
        <taxon>Burkholderiaceae</taxon>
        <taxon>Burkholderia</taxon>
        <taxon>Burkholderia cepacia complex</taxon>
    </lineage>
</organism>
<dbReference type="AlphaFoldDB" id="A0A6P2Q600"/>
<protein>
    <submittedName>
        <fullName evidence="2">HNH endonuclease</fullName>
    </submittedName>
</protein>
<evidence type="ECO:0000313" key="3">
    <source>
        <dbReference type="Proteomes" id="UP000494162"/>
    </source>
</evidence>
<dbReference type="GeneID" id="93172718"/>
<dbReference type="InterPro" id="IPR002711">
    <property type="entry name" value="HNH"/>
</dbReference>
<dbReference type="InterPro" id="IPR003615">
    <property type="entry name" value="HNH_nuc"/>
</dbReference>
<accession>A0A6P2Q600</accession>
<name>A0A6P2Q600_9BURK</name>
<keyword evidence="2" id="KW-0255">Endonuclease</keyword>
<dbReference type="GO" id="GO:0004519">
    <property type="term" value="F:endonuclease activity"/>
    <property type="evidence" value="ECO:0007669"/>
    <property type="project" value="UniProtKB-KW"/>
</dbReference>
<dbReference type="Pfam" id="PF01844">
    <property type="entry name" value="HNH"/>
    <property type="match status" value="1"/>
</dbReference>
<keyword evidence="2" id="KW-0540">Nuclease</keyword>
<dbReference type="CDD" id="cd00085">
    <property type="entry name" value="HNHc"/>
    <property type="match status" value="1"/>
</dbReference>
<feature type="domain" description="HNH nuclease" evidence="1">
    <location>
        <begin position="148"/>
        <end position="208"/>
    </location>
</feature>
<gene>
    <name evidence="2" type="ORF">BPS26883_05666</name>
</gene>
<proteinExistence type="predicted"/>
<reference evidence="2 3" key="1">
    <citation type="submission" date="2019-09" db="EMBL/GenBank/DDBJ databases">
        <authorList>
            <person name="Depoorter E."/>
        </authorList>
    </citation>
    <scope>NUCLEOTIDE SEQUENCE [LARGE SCALE GENOMIC DNA]</scope>
    <source>
        <strain evidence="2">LMG 26883</strain>
    </source>
</reference>
<evidence type="ECO:0000259" key="1">
    <source>
        <dbReference type="SMART" id="SM00507"/>
    </source>
</evidence>
<keyword evidence="2" id="KW-0378">Hydrolase</keyword>
<dbReference type="Proteomes" id="UP000494162">
    <property type="component" value="Unassembled WGS sequence"/>
</dbReference>
<sequence length="221" mass="24731">MPQYSVKVGDIEDVVRELGGRAPYKKIYEALLAKFSSGKLPDNYQDMATFQATVRRKVEDHCPQCIDFDSSKREAKFIRVERGTFELAGSEEQAAVLQTVQARQAAFDKDVDRALADTSAARRKRLSRAGKVPTKIKAVTEIYVRNADVVAEVLLRANGVCELCEEPAPFLRKKDRTPYLEVHHNKRLADGGEDTIENAIALCPNCHRKLHFGVEIEGVSL</sequence>